<comment type="caution">
    <text evidence="9">The sequence shown here is derived from an EMBL/GenBank/DDBJ whole genome shotgun (WGS) entry which is preliminary data.</text>
</comment>
<dbReference type="GO" id="GO:0006355">
    <property type="term" value="P:regulation of DNA-templated transcription"/>
    <property type="evidence" value="ECO:0007669"/>
    <property type="project" value="UniProtKB-UniRule"/>
</dbReference>
<evidence type="ECO:0000256" key="5">
    <source>
        <dbReference type="ARBA" id="ARBA00023163"/>
    </source>
</evidence>
<reference evidence="9 10" key="1">
    <citation type="submission" date="2009-02" db="EMBL/GenBank/DDBJ databases">
        <title>Sequencing of the draft genome and assembly of Dethiobacter alkaliphilus AHT 1.</title>
        <authorList>
            <consortium name="US DOE Joint Genome Institute (JGI-PGF)"/>
            <person name="Lucas S."/>
            <person name="Copeland A."/>
            <person name="Lapidus A."/>
            <person name="Glavina del Rio T."/>
            <person name="Dalin E."/>
            <person name="Tice H."/>
            <person name="Bruce D."/>
            <person name="Goodwin L."/>
            <person name="Pitluck S."/>
            <person name="Larimer F."/>
            <person name="Land M.L."/>
            <person name="Hauser L."/>
            <person name="Muyzer G."/>
        </authorList>
    </citation>
    <scope>NUCLEOTIDE SEQUENCE [LARGE SCALE GENOMIC DNA]</scope>
    <source>
        <strain evidence="9 10">AHT 1</strain>
    </source>
</reference>
<evidence type="ECO:0000256" key="1">
    <source>
        <dbReference type="ARBA" id="ARBA00008724"/>
    </source>
</evidence>
<protein>
    <recommendedName>
        <fullName evidence="6">Probable transcriptional regulatory protein DealDRAFT_2999</fullName>
    </recommendedName>
</protein>
<evidence type="ECO:0000256" key="2">
    <source>
        <dbReference type="ARBA" id="ARBA00022490"/>
    </source>
</evidence>
<evidence type="ECO:0000256" key="6">
    <source>
        <dbReference type="HAMAP-Rule" id="MF_00693"/>
    </source>
</evidence>
<dbReference type="InterPro" id="IPR002876">
    <property type="entry name" value="Transcrip_reg_TACO1-like"/>
</dbReference>
<evidence type="ECO:0000256" key="4">
    <source>
        <dbReference type="ARBA" id="ARBA00023125"/>
    </source>
</evidence>
<dbReference type="InterPro" id="IPR048300">
    <property type="entry name" value="TACO1_YebC-like_2nd/3rd_dom"/>
</dbReference>
<keyword evidence="4 6" id="KW-0238">DNA-binding</keyword>
<dbReference type="SUPFAM" id="SSF75625">
    <property type="entry name" value="YebC-like"/>
    <property type="match status" value="1"/>
</dbReference>
<dbReference type="InterPro" id="IPR029072">
    <property type="entry name" value="YebC-like"/>
</dbReference>
<dbReference type="PANTHER" id="PTHR12532">
    <property type="entry name" value="TRANSLATIONAL ACTIVATOR OF CYTOCHROME C OXIDASE 1"/>
    <property type="match status" value="1"/>
</dbReference>
<comment type="subcellular location">
    <subcellularLocation>
        <location evidence="6">Cytoplasm</location>
    </subcellularLocation>
</comment>
<feature type="domain" description="TACO1/YebC-like second and third" evidence="7">
    <location>
        <begin position="82"/>
        <end position="238"/>
    </location>
</feature>
<evidence type="ECO:0000256" key="3">
    <source>
        <dbReference type="ARBA" id="ARBA00023015"/>
    </source>
</evidence>
<keyword evidence="3 6" id="KW-0805">Transcription regulation</keyword>
<dbReference type="eggNOG" id="COG0217">
    <property type="taxonomic scope" value="Bacteria"/>
</dbReference>
<sequence length="251" mass="27621">MAGHSKWANIKHRKARVDAQKGKVFTKISKEIMAAVRQGGGDPNNNFRLRLALQKARSVNMPNDNIQRAIQKGAGELEGTNFEEIIYEGYGPAGTAVMLEILTDNRNRTAGEIRHIFSKSGGSLGETGCVAWMFNRRGYLEVSKEGHDEDELMLLALDAGAEDFEAGENAFEIYTRPDDFEAVKEKMEAEGISFGEAAITMIPETTVEVPDVEGAKKALALIEALEDHDDVQNAYTNLDVPSEVMAELENE</sequence>
<dbReference type="Gene3D" id="1.10.10.200">
    <property type="match status" value="1"/>
</dbReference>
<dbReference type="AlphaFoldDB" id="C0GKJ0"/>
<gene>
    <name evidence="9" type="ORF">DealDRAFT_2999</name>
</gene>
<dbReference type="Pfam" id="PF01709">
    <property type="entry name" value="Transcrip_reg"/>
    <property type="match status" value="1"/>
</dbReference>
<proteinExistence type="inferred from homology"/>
<dbReference type="OrthoDB" id="9781053at2"/>
<dbReference type="NCBIfam" id="NF001030">
    <property type="entry name" value="PRK00110.1"/>
    <property type="match status" value="1"/>
</dbReference>
<keyword evidence="5 6" id="KW-0804">Transcription</keyword>
<name>C0GKJ0_DETAL</name>
<dbReference type="Pfam" id="PF20772">
    <property type="entry name" value="TACO1_YebC_N"/>
    <property type="match status" value="1"/>
</dbReference>
<evidence type="ECO:0000259" key="8">
    <source>
        <dbReference type="Pfam" id="PF20772"/>
    </source>
</evidence>
<dbReference type="STRING" id="555088.DealDRAFT_2999"/>
<dbReference type="RefSeq" id="WP_008518956.1">
    <property type="nucleotide sequence ID" value="NZ_ACJM01000024.1"/>
</dbReference>
<evidence type="ECO:0000313" key="9">
    <source>
        <dbReference type="EMBL" id="EEG76157.1"/>
    </source>
</evidence>
<dbReference type="HAMAP" id="MF_00693">
    <property type="entry name" value="Transcrip_reg_TACO1"/>
    <property type="match status" value="1"/>
</dbReference>
<dbReference type="InterPro" id="IPR017856">
    <property type="entry name" value="Integrase-like_N"/>
</dbReference>
<evidence type="ECO:0000259" key="7">
    <source>
        <dbReference type="Pfam" id="PF01709"/>
    </source>
</evidence>
<keyword evidence="2 6" id="KW-0963">Cytoplasm</keyword>
<dbReference type="FunFam" id="1.10.10.200:FF:000002">
    <property type="entry name" value="Probable transcriptional regulatory protein CLM62_37755"/>
    <property type="match status" value="1"/>
</dbReference>
<dbReference type="GO" id="GO:0003677">
    <property type="term" value="F:DNA binding"/>
    <property type="evidence" value="ECO:0007669"/>
    <property type="project" value="UniProtKB-UniRule"/>
</dbReference>
<accession>C0GKJ0</accession>
<dbReference type="NCBIfam" id="TIGR01033">
    <property type="entry name" value="YebC/PmpR family DNA-binding transcriptional regulator"/>
    <property type="match status" value="1"/>
</dbReference>
<organism evidence="9 10">
    <name type="scientific">Dethiobacter alkaliphilus AHT 1</name>
    <dbReference type="NCBI Taxonomy" id="555088"/>
    <lineage>
        <taxon>Bacteria</taxon>
        <taxon>Bacillati</taxon>
        <taxon>Bacillota</taxon>
        <taxon>Dethiobacteria</taxon>
        <taxon>Dethiobacterales</taxon>
        <taxon>Dethiobacteraceae</taxon>
        <taxon>Dethiobacter</taxon>
    </lineage>
</organism>
<dbReference type="InterPro" id="IPR049083">
    <property type="entry name" value="TACO1_YebC_N"/>
</dbReference>
<dbReference type="FunFam" id="3.30.70.980:FF:000002">
    <property type="entry name" value="Probable transcriptional regulatory protein YebC"/>
    <property type="match status" value="1"/>
</dbReference>
<dbReference type="GO" id="GO:0005829">
    <property type="term" value="C:cytosol"/>
    <property type="evidence" value="ECO:0007669"/>
    <property type="project" value="TreeGrafter"/>
</dbReference>
<dbReference type="Proteomes" id="UP000006443">
    <property type="component" value="Unassembled WGS sequence"/>
</dbReference>
<dbReference type="Gene3D" id="3.30.70.980">
    <property type="match status" value="2"/>
</dbReference>
<feature type="domain" description="TACO1/YebC-like N-terminal" evidence="8">
    <location>
        <begin position="5"/>
        <end position="76"/>
    </location>
</feature>
<dbReference type="EMBL" id="ACJM01000024">
    <property type="protein sequence ID" value="EEG76157.1"/>
    <property type="molecule type" value="Genomic_DNA"/>
</dbReference>
<comment type="similarity">
    <text evidence="1 6">Belongs to the TACO1 family.</text>
</comment>
<dbReference type="NCBIfam" id="NF009044">
    <property type="entry name" value="PRK12378.1"/>
    <property type="match status" value="1"/>
</dbReference>
<dbReference type="InterPro" id="IPR026564">
    <property type="entry name" value="Transcrip_reg_TACO1-like_dom3"/>
</dbReference>
<keyword evidence="10" id="KW-1185">Reference proteome</keyword>
<evidence type="ECO:0000313" key="10">
    <source>
        <dbReference type="Proteomes" id="UP000006443"/>
    </source>
</evidence>
<dbReference type="PANTHER" id="PTHR12532:SF6">
    <property type="entry name" value="TRANSCRIPTIONAL REGULATORY PROTEIN YEBC-RELATED"/>
    <property type="match status" value="1"/>
</dbReference>